<name>W9GW37_9PROT</name>
<evidence type="ECO:0000313" key="4">
    <source>
        <dbReference type="Proteomes" id="UP000019486"/>
    </source>
</evidence>
<protein>
    <submittedName>
        <fullName evidence="3">Hydrolase</fullName>
    </submittedName>
</protein>
<dbReference type="PATRIC" id="fig|1385369.3.peg.4944"/>
<evidence type="ECO:0000256" key="1">
    <source>
        <dbReference type="SAM" id="Phobius"/>
    </source>
</evidence>
<dbReference type="EMBL" id="AVFL01000021">
    <property type="protein sequence ID" value="EWY38034.1"/>
    <property type="molecule type" value="Genomic_DNA"/>
</dbReference>
<dbReference type="Pfam" id="PF00561">
    <property type="entry name" value="Abhydrolase_1"/>
    <property type="match status" value="1"/>
</dbReference>
<dbReference type="PANTHER" id="PTHR43689">
    <property type="entry name" value="HYDROLASE"/>
    <property type="match status" value="1"/>
</dbReference>
<dbReference type="PANTHER" id="PTHR43689:SF8">
    <property type="entry name" value="ALPHA_BETA-HYDROLASES SUPERFAMILY PROTEIN"/>
    <property type="match status" value="1"/>
</dbReference>
<keyword evidence="1" id="KW-0472">Membrane</keyword>
<keyword evidence="4" id="KW-1185">Reference proteome</keyword>
<organism evidence="3 4">
    <name type="scientific">Skermanella stibiiresistens SB22</name>
    <dbReference type="NCBI Taxonomy" id="1385369"/>
    <lineage>
        <taxon>Bacteria</taxon>
        <taxon>Pseudomonadati</taxon>
        <taxon>Pseudomonadota</taxon>
        <taxon>Alphaproteobacteria</taxon>
        <taxon>Rhodospirillales</taxon>
        <taxon>Azospirillaceae</taxon>
        <taxon>Skermanella</taxon>
    </lineage>
</organism>
<comment type="caution">
    <text evidence="3">The sequence shown here is derived from an EMBL/GenBank/DDBJ whole genome shotgun (WGS) entry which is preliminary data.</text>
</comment>
<dbReference type="InterPro" id="IPR000073">
    <property type="entry name" value="AB_hydrolase_1"/>
</dbReference>
<dbReference type="PRINTS" id="PR00111">
    <property type="entry name" value="ABHYDROLASE"/>
</dbReference>
<gene>
    <name evidence="3" type="ORF">N825_15450</name>
</gene>
<evidence type="ECO:0000313" key="3">
    <source>
        <dbReference type="EMBL" id="EWY38034.1"/>
    </source>
</evidence>
<keyword evidence="1" id="KW-1133">Transmembrane helix</keyword>
<evidence type="ECO:0000259" key="2">
    <source>
        <dbReference type="Pfam" id="PF00561"/>
    </source>
</evidence>
<dbReference type="Proteomes" id="UP000019486">
    <property type="component" value="Unassembled WGS sequence"/>
</dbReference>
<keyword evidence="3" id="KW-0378">Hydrolase</keyword>
<reference evidence="3 4" key="1">
    <citation type="submission" date="2013-08" db="EMBL/GenBank/DDBJ databases">
        <title>The genome sequence of Skermanella stibiiresistens.</title>
        <authorList>
            <person name="Zhu W."/>
            <person name="Wang G."/>
        </authorList>
    </citation>
    <scope>NUCLEOTIDE SEQUENCE [LARGE SCALE GENOMIC DNA]</scope>
    <source>
        <strain evidence="3 4">SB22</strain>
    </source>
</reference>
<accession>W9GW37</accession>
<dbReference type="InterPro" id="IPR029058">
    <property type="entry name" value="AB_hydrolase_fold"/>
</dbReference>
<dbReference type="STRING" id="1385369.N825_15450"/>
<feature type="transmembrane region" description="Helical" evidence="1">
    <location>
        <begin position="6"/>
        <end position="24"/>
    </location>
</feature>
<dbReference type="GO" id="GO:0016787">
    <property type="term" value="F:hydrolase activity"/>
    <property type="evidence" value="ECO:0007669"/>
    <property type="project" value="UniProtKB-KW"/>
</dbReference>
<dbReference type="SUPFAM" id="SSF53474">
    <property type="entry name" value="alpha/beta-Hydrolases"/>
    <property type="match status" value="1"/>
</dbReference>
<dbReference type="Gene3D" id="3.40.50.1820">
    <property type="entry name" value="alpha/beta hydrolase"/>
    <property type="match status" value="1"/>
</dbReference>
<keyword evidence="1" id="KW-0812">Transmembrane</keyword>
<sequence>MRAMTIIPLFLVLAIMVGVGLWLWTPDKSRADLEARYLQSPDDLIEVAGIRLHVRDSGSREAPPKAPVVILIHGFGSSLHTWESWARELSVDHRVISLDLPGSGLSDPDPTGDYTVGRDVEIVRAVMDAMGIDRASLIGQSMGGRIAWNLAARDPGRVEKLVLIAPDGFAAPGVEYGRKAEVPLPMRLMRYALPRVLLRMNLEPAFADPAKMTDAYVTRYHDLMLAPGARDALIARMEQDTREDPVPLLRLIQAPTLLLWGTKDAMIPIANAADYLGALPNAKLVRLDGIGHVPQEEAPAAALEPIKAFLKP</sequence>
<dbReference type="AlphaFoldDB" id="W9GW37"/>
<feature type="domain" description="AB hydrolase-1" evidence="2">
    <location>
        <begin position="67"/>
        <end position="299"/>
    </location>
</feature>
<proteinExistence type="predicted"/>